<dbReference type="SUPFAM" id="SSF53649">
    <property type="entry name" value="Alkaline phosphatase-like"/>
    <property type="match status" value="1"/>
</dbReference>
<dbReference type="Pfam" id="PF01663">
    <property type="entry name" value="Phosphodiest"/>
    <property type="match status" value="1"/>
</dbReference>
<dbReference type="Proteomes" id="UP000030665">
    <property type="component" value="Unassembled WGS sequence"/>
</dbReference>
<evidence type="ECO:0000256" key="3">
    <source>
        <dbReference type="ARBA" id="ARBA00005315"/>
    </source>
</evidence>
<accession>A0A077Z4H3</accession>
<dbReference type="InterPro" id="IPR017850">
    <property type="entry name" value="Alkaline_phosphatase_core_sf"/>
</dbReference>
<dbReference type="STRING" id="36087.A0A077Z4H3"/>
<organism evidence="11 12">
    <name type="scientific">Trichuris trichiura</name>
    <name type="common">Whipworm</name>
    <name type="synonym">Trichocephalus trichiurus</name>
    <dbReference type="NCBI Taxonomy" id="36087"/>
    <lineage>
        <taxon>Eukaryota</taxon>
        <taxon>Metazoa</taxon>
        <taxon>Ecdysozoa</taxon>
        <taxon>Nematoda</taxon>
        <taxon>Enoplea</taxon>
        <taxon>Dorylaimia</taxon>
        <taxon>Trichinellida</taxon>
        <taxon>Trichuridae</taxon>
        <taxon>Trichuris</taxon>
    </lineage>
</organism>
<comment type="subcellular location">
    <subcellularLocation>
        <location evidence="1">Endoplasmic reticulum membrane</location>
        <topology evidence="1">Multi-pass membrane protein</topology>
    </subcellularLocation>
</comment>
<name>A0A077Z4H3_TRITR</name>
<dbReference type="PANTHER" id="PTHR23072">
    <property type="entry name" value="PHOSPHATIDYLINOSITOL GLYCAN-RELATED"/>
    <property type="match status" value="1"/>
</dbReference>
<keyword evidence="6 10" id="KW-0812">Transmembrane</keyword>
<evidence type="ECO:0000256" key="10">
    <source>
        <dbReference type="SAM" id="Phobius"/>
    </source>
</evidence>
<sequence length="392" mass="44048">MTDRPCATRAAIFTAQKETLNRVKHSPTFVYFRIACILSIASMLWFVSSFLFLNVHLQASQPAGKGESASWLDRRCQLLPVGNFSASYVKRVVLMIIDALRAEVLESGIQYMPFLRDMITNGSGHVFKAKIQAPSVTMPRIKALTSGTIPAFVDLLLNFGSSEFHDDNLLRRMRESNLSSVFYGDETWLHMFPGHFRRSEGTTSFIVTDYVEVDRNVTRHLDFELHQDDWTMMILHYLGLDHIGHSYGDKSSLISLKLQEMDNVSSFIYRTLHQNLSDFLFVILGDHGMSDTGSHGGSSELESNVLVFALSPHLTARQLVQTVEQVDLVPTLAMLLNLPIPERNVGLLMGDLVRALIPKDGDLCKMYMVNLCQFLRNIPVTISSKAAGRALM</sequence>
<dbReference type="GO" id="GO:0051267">
    <property type="term" value="F:CP2 mannose-ethanolamine phosphotransferase activity"/>
    <property type="evidence" value="ECO:0007669"/>
    <property type="project" value="TreeGrafter"/>
</dbReference>
<protein>
    <submittedName>
        <fullName evidence="11">Phosphodiest domain containing protein</fullName>
    </submittedName>
</protein>
<evidence type="ECO:0000256" key="6">
    <source>
        <dbReference type="ARBA" id="ARBA00022692"/>
    </source>
</evidence>
<keyword evidence="8 10" id="KW-1133">Transmembrane helix</keyword>
<evidence type="ECO:0000256" key="7">
    <source>
        <dbReference type="ARBA" id="ARBA00022824"/>
    </source>
</evidence>
<keyword evidence="4" id="KW-0337">GPI-anchor biosynthesis</keyword>
<reference evidence="11" key="1">
    <citation type="submission" date="2014-01" db="EMBL/GenBank/DDBJ databases">
        <authorList>
            <person name="Aslett M."/>
        </authorList>
    </citation>
    <scope>NUCLEOTIDE SEQUENCE</scope>
</reference>
<feature type="transmembrane region" description="Helical" evidence="10">
    <location>
        <begin position="30"/>
        <end position="53"/>
    </location>
</feature>
<evidence type="ECO:0000256" key="2">
    <source>
        <dbReference type="ARBA" id="ARBA00004687"/>
    </source>
</evidence>
<evidence type="ECO:0000256" key="5">
    <source>
        <dbReference type="ARBA" id="ARBA00022679"/>
    </source>
</evidence>
<comment type="similarity">
    <text evidence="3">Belongs to the PIGG/PIGN/PIGO family. PIGG subfamily.</text>
</comment>
<proteinExistence type="inferred from homology"/>
<evidence type="ECO:0000256" key="9">
    <source>
        <dbReference type="ARBA" id="ARBA00023136"/>
    </source>
</evidence>
<dbReference type="InterPro" id="IPR002591">
    <property type="entry name" value="Phosphodiest/P_Trfase"/>
</dbReference>
<dbReference type="OrthoDB" id="272139at2759"/>
<keyword evidence="7" id="KW-0256">Endoplasmic reticulum</keyword>
<dbReference type="EMBL" id="HG805928">
    <property type="protein sequence ID" value="CDW54986.1"/>
    <property type="molecule type" value="Genomic_DNA"/>
</dbReference>
<dbReference type="UniPathway" id="UPA00196"/>
<evidence type="ECO:0000256" key="4">
    <source>
        <dbReference type="ARBA" id="ARBA00022502"/>
    </source>
</evidence>
<keyword evidence="5" id="KW-0808">Transferase</keyword>
<evidence type="ECO:0000256" key="1">
    <source>
        <dbReference type="ARBA" id="ARBA00004477"/>
    </source>
</evidence>
<evidence type="ECO:0000256" key="8">
    <source>
        <dbReference type="ARBA" id="ARBA00022989"/>
    </source>
</evidence>
<keyword evidence="9 10" id="KW-0472">Membrane</keyword>
<dbReference type="GO" id="GO:0005789">
    <property type="term" value="C:endoplasmic reticulum membrane"/>
    <property type="evidence" value="ECO:0007669"/>
    <property type="project" value="UniProtKB-SubCell"/>
</dbReference>
<gene>
    <name evidence="11" type="ORF">TTRE_0000325601</name>
</gene>
<comment type="pathway">
    <text evidence="2">Glycolipid biosynthesis; glycosylphosphatidylinositol-anchor biosynthesis.</text>
</comment>
<keyword evidence="12" id="KW-1185">Reference proteome</keyword>
<dbReference type="GO" id="GO:0006506">
    <property type="term" value="P:GPI anchor biosynthetic process"/>
    <property type="evidence" value="ECO:0007669"/>
    <property type="project" value="UniProtKB-UniPathway"/>
</dbReference>
<dbReference type="Gene3D" id="3.40.720.10">
    <property type="entry name" value="Alkaline Phosphatase, subunit A"/>
    <property type="match status" value="1"/>
</dbReference>
<dbReference type="AlphaFoldDB" id="A0A077Z4H3"/>
<dbReference type="InterPro" id="IPR037674">
    <property type="entry name" value="PIG-G_N"/>
</dbReference>
<evidence type="ECO:0000313" key="12">
    <source>
        <dbReference type="Proteomes" id="UP000030665"/>
    </source>
</evidence>
<evidence type="ECO:0000313" key="11">
    <source>
        <dbReference type="EMBL" id="CDW54986.1"/>
    </source>
</evidence>
<dbReference type="PANTHER" id="PTHR23072:SF0">
    <property type="entry name" value="GPI ETHANOLAMINE PHOSPHATE TRANSFERASE 2"/>
    <property type="match status" value="1"/>
</dbReference>
<dbReference type="InterPro" id="IPR039527">
    <property type="entry name" value="PIGG/GPI7"/>
</dbReference>
<dbReference type="CDD" id="cd16024">
    <property type="entry name" value="GPI_EPT_2"/>
    <property type="match status" value="1"/>
</dbReference>
<reference evidence="11" key="2">
    <citation type="submission" date="2014-03" db="EMBL/GenBank/DDBJ databases">
        <title>The whipworm genome and dual-species transcriptomics of an intimate host-pathogen interaction.</title>
        <authorList>
            <person name="Foth B.J."/>
            <person name="Tsai I.J."/>
            <person name="Reid A.J."/>
            <person name="Bancroft A.J."/>
            <person name="Nichol S."/>
            <person name="Tracey A."/>
            <person name="Holroyd N."/>
            <person name="Cotton J.A."/>
            <person name="Stanley E.J."/>
            <person name="Zarowiecki M."/>
            <person name="Liu J.Z."/>
            <person name="Huckvale T."/>
            <person name="Cooper P.J."/>
            <person name="Grencis R.K."/>
            <person name="Berriman M."/>
        </authorList>
    </citation>
    <scope>NUCLEOTIDE SEQUENCE [LARGE SCALE GENOMIC DNA]</scope>
</reference>